<evidence type="ECO:0000256" key="3">
    <source>
        <dbReference type="ARBA" id="ARBA00023237"/>
    </source>
</evidence>
<reference evidence="4 5" key="1">
    <citation type="submission" date="2020-08" db="EMBL/GenBank/DDBJ databases">
        <title>Genomic Encyclopedia of Type Strains, Phase IV (KMG-IV): sequencing the most valuable type-strain genomes for metagenomic binning, comparative biology and taxonomic classification.</title>
        <authorList>
            <person name="Goeker M."/>
        </authorList>
    </citation>
    <scope>NUCLEOTIDE SEQUENCE [LARGE SCALE GENOMIC DNA]</scope>
    <source>
        <strain evidence="4 5">DSM 29007</strain>
    </source>
</reference>
<dbReference type="Proteomes" id="UP000582837">
    <property type="component" value="Unassembled WGS sequence"/>
</dbReference>
<keyword evidence="2" id="KW-0472">Membrane</keyword>
<protein>
    <recommendedName>
        <fullName evidence="6">TonB-dependent receptor plug domain-containing protein</fullName>
    </recommendedName>
</protein>
<dbReference type="Gene3D" id="2.60.40.1120">
    <property type="entry name" value="Carboxypeptidase-like, regulatory domain"/>
    <property type="match status" value="1"/>
</dbReference>
<proteinExistence type="predicted"/>
<dbReference type="GO" id="GO:0009279">
    <property type="term" value="C:cell outer membrane"/>
    <property type="evidence" value="ECO:0007669"/>
    <property type="project" value="UniProtKB-SubCell"/>
</dbReference>
<accession>A0A841GZK8</accession>
<dbReference type="InterPro" id="IPR008969">
    <property type="entry name" value="CarboxyPept-like_regulatory"/>
</dbReference>
<name>A0A841GZK8_9BACT</name>
<dbReference type="Gene3D" id="2.40.170.20">
    <property type="entry name" value="TonB-dependent receptor, beta-barrel domain"/>
    <property type="match status" value="1"/>
</dbReference>
<dbReference type="SUPFAM" id="SSF56935">
    <property type="entry name" value="Porins"/>
    <property type="match status" value="1"/>
</dbReference>
<keyword evidence="5" id="KW-1185">Reference proteome</keyword>
<comment type="caution">
    <text evidence="4">The sequence shown here is derived from an EMBL/GenBank/DDBJ whole genome shotgun (WGS) entry which is preliminary data.</text>
</comment>
<evidence type="ECO:0000256" key="1">
    <source>
        <dbReference type="ARBA" id="ARBA00004442"/>
    </source>
</evidence>
<organism evidence="4 5">
    <name type="scientific">Longimicrobium terrae</name>
    <dbReference type="NCBI Taxonomy" id="1639882"/>
    <lineage>
        <taxon>Bacteria</taxon>
        <taxon>Pseudomonadati</taxon>
        <taxon>Gemmatimonadota</taxon>
        <taxon>Longimicrobiia</taxon>
        <taxon>Longimicrobiales</taxon>
        <taxon>Longimicrobiaceae</taxon>
        <taxon>Longimicrobium</taxon>
    </lineage>
</organism>
<keyword evidence="3" id="KW-0998">Cell outer membrane</keyword>
<evidence type="ECO:0000256" key="2">
    <source>
        <dbReference type="ARBA" id="ARBA00023136"/>
    </source>
</evidence>
<gene>
    <name evidence="4" type="ORF">HNQ61_002817</name>
</gene>
<dbReference type="InterPro" id="IPR036942">
    <property type="entry name" value="Beta-barrel_TonB_sf"/>
</dbReference>
<sequence>MFSALVLALLATAPAQDTARGVIRGTVQSEPSGLPIPLAVVEAQGRRRTMVGMTDSAGNYLLRVESGNQVFRVRHLEHAPIEMQVLVPAAGEVVLDVALQHRPITLAPVRVEEPRPDSVAASAVEVGLVIGHHTLDEGGTGLGGLGGMESESGGEALYVRGSASNLQLVLLDGAPVYAPFHMGGLIESFEPGAVASARLFLGGAPAQYDGGLSYVMDLTTRAGNRERHSISGGADMLSARAVVDGPLPSGARYLAYARTLHGYSLSRLEGQPFPYRFADGMVRLDAPVAGGALAFTAFGNREGVRLDTMRTDDDAFARWANQAGSLRWRGRIDGSDAEFTVAGGRFRGTVPLRDTTSRAFLLNTVQNRLRLGADFGRRAGPLRLRYGVGLDRTWLRHHASEPAAFRTLVKARSTGTATGAYLDATWQPSARVVLRGGVRGDGYSRGGLFTLAPRASAAWLVTDRATLTVAAGRYHQYVLTPRPLGAGVEPRNYADSARIPVALAVAGGSHLVLVLDQELLAGVRLGLEGFYKHFNGLPLPGTRGAHNSGVDVWVRRSAGDVTGWLGYSLGWAWNTLDSASAPTPFHGRQTLSAGVTGSVLRHTRVALRMAYGEGLAYTSGGPGGADAITGGSSLGGTPSDPVNLDTNAPLGGQGGGPFVRLDAELSRTFAPRVAGRIATLTPYLRVINALESRDALIYRYFGQNQEAGTLQSVATLPLVPVLGVNFRF</sequence>
<evidence type="ECO:0008006" key="6">
    <source>
        <dbReference type="Google" id="ProtNLM"/>
    </source>
</evidence>
<comment type="subcellular location">
    <subcellularLocation>
        <location evidence="1">Cell outer membrane</location>
    </subcellularLocation>
</comment>
<evidence type="ECO:0000313" key="5">
    <source>
        <dbReference type="Proteomes" id="UP000582837"/>
    </source>
</evidence>
<dbReference type="SUPFAM" id="SSF49464">
    <property type="entry name" value="Carboxypeptidase regulatory domain-like"/>
    <property type="match status" value="1"/>
</dbReference>
<dbReference type="AlphaFoldDB" id="A0A841GZK8"/>
<evidence type="ECO:0000313" key="4">
    <source>
        <dbReference type="EMBL" id="MBB6071193.1"/>
    </source>
</evidence>
<dbReference type="EMBL" id="JACHIA010000007">
    <property type="protein sequence ID" value="MBB6071193.1"/>
    <property type="molecule type" value="Genomic_DNA"/>
</dbReference>
<dbReference type="RefSeq" id="WP_170033871.1">
    <property type="nucleotide sequence ID" value="NZ_JABDTL010000001.1"/>
</dbReference>